<dbReference type="RefSeq" id="WP_105737293.1">
    <property type="nucleotide sequence ID" value="NZ_PVBT01000008.1"/>
</dbReference>
<keyword evidence="2" id="KW-1185">Reference proteome</keyword>
<comment type="caution">
    <text evidence="1">The sequence shown here is derived from an EMBL/GenBank/DDBJ whole genome shotgun (WGS) entry which is preliminary data.</text>
</comment>
<sequence length="95" mass="10843">MAEREWTKQRAAFLAARDAEHSRARQRLALQILCGEDLDAAIALGAAEKQTYCRRLKRLIERERIKGGKGHWSYDLNRHIGLKQALDTLLKSMPG</sequence>
<dbReference type="OrthoDB" id="8451274at2"/>
<dbReference type="AlphaFoldDB" id="A0A2S9JBT5"/>
<dbReference type="EMBL" id="PVBT01000008">
    <property type="protein sequence ID" value="PRD50265.1"/>
    <property type="molecule type" value="Genomic_DNA"/>
</dbReference>
<organism evidence="1 2">
    <name type="scientific">Phyllobacterium myrsinacearum</name>
    <dbReference type="NCBI Taxonomy" id="28101"/>
    <lineage>
        <taxon>Bacteria</taxon>
        <taxon>Pseudomonadati</taxon>
        <taxon>Pseudomonadota</taxon>
        <taxon>Alphaproteobacteria</taxon>
        <taxon>Hyphomicrobiales</taxon>
        <taxon>Phyllobacteriaceae</taxon>
        <taxon>Phyllobacterium</taxon>
    </lineage>
</organism>
<proteinExistence type="predicted"/>
<reference evidence="1 2" key="1">
    <citation type="submission" date="2018-02" db="EMBL/GenBank/DDBJ databases">
        <title>The draft genome of Phyllobacterium myrsinacearum DSM5892.</title>
        <authorList>
            <person name="Li L."/>
            <person name="Liu L."/>
            <person name="Zhang X."/>
            <person name="Wang T."/>
        </authorList>
    </citation>
    <scope>NUCLEOTIDE SEQUENCE [LARGE SCALE GENOMIC DNA]</scope>
    <source>
        <strain evidence="1 2">DSM 5892</strain>
    </source>
</reference>
<accession>A0A2S9JBT5</accession>
<dbReference type="Proteomes" id="UP000238563">
    <property type="component" value="Unassembled WGS sequence"/>
</dbReference>
<evidence type="ECO:0000313" key="2">
    <source>
        <dbReference type="Proteomes" id="UP000238563"/>
    </source>
</evidence>
<evidence type="ECO:0000313" key="1">
    <source>
        <dbReference type="EMBL" id="PRD50265.1"/>
    </source>
</evidence>
<gene>
    <name evidence="1" type="ORF">C5750_23430</name>
</gene>
<protein>
    <submittedName>
        <fullName evidence="1">Cytoplasmic protein</fullName>
    </submittedName>
</protein>
<name>A0A2S9JBT5_9HYPH</name>